<accession>A0A212IC81</accession>
<evidence type="ECO:0000313" key="2">
    <source>
        <dbReference type="EMBL" id="SBV64415.1"/>
    </source>
</evidence>
<dbReference type="EMBL" id="FLUA01000034">
    <property type="protein sequence ID" value="SBV64415.1"/>
    <property type="molecule type" value="Genomic_DNA"/>
</dbReference>
<dbReference type="InterPro" id="IPR018774">
    <property type="entry name" value="Phage_Mu_GpT"/>
</dbReference>
<reference evidence="2" key="1">
    <citation type="submission" date="2016-04" db="EMBL/GenBank/DDBJ databases">
        <authorList>
            <person name="Evans L.H."/>
            <person name="Alamgir A."/>
            <person name="Owens N."/>
            <person name="Weber N.D."/>
            <person name="Virtaneva K."/>
            <person name="Barbian K."/>
            <person name="Babar A."/>
            <person name="Rosenke K."/>
        </authorList>
    </citation>
    <scope>NUCLEOTIDE SEQUENCE</scope>
    <source>
        <strain evidence="2">86-2</strain>
        <strain evidence="3">92-3</strain>
    </source>
</reference>
<gene>
    <name evidence="2" type="ORF">KL86CIT2_360017</name>
    <name evidence="3" type="ORF">KM92CIT3_60248</name>
</gene>
<proteinExistence type="predicted"/>
<sequence length="298" mass="32620">MQVSAEVLHALTTALSAAFTKGVGRVNPQYRSIATVIPSSGASNTYGWVEDFPTIKEWIGARQLKELAQAGYVITNKTWENSVKVKREKIEDDQIGQYSVIAEQLGRDTTIFPDKLSFELLCKGFDTLCWDGQYFFDTDHPVGASTKSNVVGDPATDTGEPWFLIDATHALLPIIYQERRPFNFIALDDLTSERVFLQNEFAYGTDGRSNVGFGFWQTCVGSKAALNKANYEAAVSAMMGITDSNDEPLGMNPTLLVVGKNNRGAAKALIEAVTADGGGSNIYYKDVDLMVSPFIKKA</sequence>
<organism evidence="2">
    <name type="scientific">uncultured Citrobacter sp</name>
    <dbReference type="NCBI Taxonomy" id="200446"/>
    <lineage>
        <taxon>Bacteria</taxon>
        <taxon>Pseudomonadati</taxon>
        <taxon>Pseudomonadota</taxon>
        <taxon>Gammaproteobacteria</taxon>
        <taxon>Enterobacterales</taxon>
        <taxon>Enterobacteriaceae</taxon>
        <taxon>Citrobacter</taxon>
        <taxon>environmental samples</taxon>
    </lineage>
</organism>
<name>A0A212IC81_9ENTR</name>
<dbReference type="EMBL" id="FLUB01000018">
    <property type="protein sequence ID" value="SBV65213.1"/>
    <property type="molecule type" value="Genomic_DNA"/>
</dbReference>
<feature type="domain" description="Bacteriophage Mu GpT" evidence="1">
    <location>
        <begin position="8"/>
        <end position="295"/>
    </location>
</feature>
<protein>
    <submittedName>
        <fullName evidence="2">Mu-like prophage FluMu major head subunit</fullName>
    </submittedName>
</protein>
<evidence type="ECO:0000259" key="1">
    <source>
        <dbReference type="Pfam" id="PF10124"/>
    </source>
</evidence>
<dbReference type="AlphaFoldDB" id="A0A212IC81"/>
<evidence type="ECO:0000313" key="3">
    <source>
        <dbReference type="EMBL" id="SBV65213.1"/>
    </source>
</evidence>
<dbReference type="RefSeq" id="WP_181626638.1">
    <property type="nucleotide sequence ID" value="NZ_LT598670.1"/>
</dbReference>
<dbReference type="Pfam" id="PF10124">
    <property type="entry name" value="Mu-like_gpT"/>
    <property type="match status" value="1"/>
</dbReference>